<feature type="binding site" evidence="7">
    <location>
        <position position="470"/>
    </location>
    <ligand>
        <name>meso-2,6-diaminopimelate</name>
        <dbReference type="ChEBI" id="CHEBI:57791"/>
    </ligand>
</feature>
<feature type="binding site" evidence="7">
    <location>
        <begin position="117"/>
        <end position="123"/>
    </location>
    <ligand>
        <name>ATP</name>
        <dbReference type="ChEBI" id="CHEBI:30616"/>
    </ligand>
</feature>
<dbReference type="GO" id="GO:0051301">
    <property type="term" value="P:cell division"/>
    <property type="evidence" value="ECO:0007669"/>
    <property type="project" value="UniProtKB-KW"/>
</dbReference>
<feature type="binding site" evidence="7">
    <location>
        <position position="158"/>
    </location>
    <ligand>
        <name>UDP-N-acetyl-alpha-D-muramoyl-L-alanyl-D-glutamate</name>
        <dbReference type="ChEBI" id="CHEBI:83900"/>
    </ligand>
</feature>
<evidence type="ECO:0000256" key="3">
    <source>
        <dbReference type="ARBA" id="ARBA00022960"/>
    </source>
</evidence>
<dbReference type="InterPro" id="IPR036615">
    <property type="entry name" value="Mur_ligase_C_dom_sf"/>
</dbReference>
<evidence type="ECO:0000256" key="2">
    <source>
        <dbReference type="ARBA" id="ARBA00022618"/>
    </source>
</evidence>
<keyword evidence="7" id="KW-0547">Nucleotide-binding</keyword>
<keyword evidence="6 7" id="KW-0961">Cell wall biogenesis/degradation</keyword>
<gene>
    <name evidence="7" type="primary">murE</name>
    <name evidence="12" type="ORF">COW11_04285</name>
</gene>
<name>A0A2J0LJP8_9BACT</name>
<dbReference type="PANTHER" id="PTHR23135:SF4">
    <property type="entry name" value="UDP-N-ACETYLMURAMOYL-L-ALANYL-D-GLUTAMATE--2,6-DIAMINOPIMELATE LIGASE MURE HOMOLOG, CHLOROPLASTIC"/>
    <property type="match status" value="1"/>
</dbReference>
<feature type="domain" description="Mur ligase C-terminal" evidence="10">
    <location>
        <begin position="340"/>
        <end position="468"/>
    </location>
</feature>
<dbReference type="SUPFAM" id="SSF63418">
    <property type="entry name" value="MurE/MurF N-terminal domain"/>
    <property type="match status" value="1"/>
</dbReference>
<dbReference type="InterPro" id="IPR004101">
    <property type="entry name" value="Mur_ligase_C"/>
</dbReference>
<comment type="PTM">
    <text evidence="7">Carboxylation is probably crucial for Mg(2+) binding and, consequently, for the gamma-phosphate positioning of ATP.</text>
</comment>
<dbReference type="InterPro" id="IPR013221">
    <property type="entry name" value="Mur_ligase_cen"/>
</dbReference>
<feature type="binding site" evidence="7">
    <location>
        <position position="34"/>
    </location>
    <ligand>
        <name>UDP-N-acetyl-alpha-D-muramoyl-L-alanyl-D-glutamate</name>
        <dbReference type="ChEBI" id="CHEBI:83900"/>
    </ligand>
</feature>
<dbReference type="EMBL" id="PFGP01000098">
    <property type="protein sequence ID" value="PIW66270.1"/>
    <property type="molecule type" value="Genomic_DNA"/>
</dbReference>
<dbReference type="AlphaFoldDB" id="A0A2J0LJP8"/>
<dbReference type="GO" id="GO:0008765">
    <property type="term" value="F:UDP-N-acetylmuramoylalanyl-D-glutamate-2,6-diaminopimelate ligase activity"/>
    <property type="evidence" value="ECO:0007669"/>
    <property type="project" value="UniProtKB-UniRule"/>
</dbReference>
<dbReference type="HAMAP" id="MF_00208">
    <property type="entry name" value="MurE"/>
    <property type="match status" value="1"/>
</dbReference>
<comment type="caution">
    <text evidence="12">The sequence shown here is derived from an EMBL/GenBank/DDBJ whole genome shotgun (WGS) entry which is preliminary data.</text>
</comment>
<comment type="function">
    <text evidence="7">Catalyzes the addition of meso-diaminopimelic acid to the nucleotide precursor UDP-N-acetylmuramoyl-L-alanyl-D-glutamate (UMAG) in the biosynthesis of bacterial cell-wall peptidoglycan.</text>
</comment>
<feature type="short sequence motif" description="Meso-diaminopimelate recognition motif" evidence="7">
    <location>
        <begin position="413"/>
        <end position="416"/>
    </location>
</feature>
<dbReference type="Gene3D" id="3.40.1390.10">
    <property type="entry name" value="MurE/MurF, N-terminal domain"/>
    <property type="match status" value="1"/>
</dbReference>
<dbReference type="NCBIfam" id="NF001126">
    <property type="entry name" value="PRK00139.1-4"/>
    <property type="match status" value="1"/>
</dbReference>
<evidence type="ECO:0000256" key="4">
    <source>
        <dbReference type="ARBA" id="ARBA00022984"/>
    </source>
</evidence>
<dbReference type="InterPro" id="IPR005761">
    <property type="entry name" value="UDP-N-AcMur-Glu-dNH2Pim_ligase"/>
</dbReference>
<feature type="binding site" evidence="7">
    <location>
        <begin position="413"/>
        <end position="416"/>
    </location>
    <ligand>
        <name>meso-2,6-diaminopimelate</name>
        <dbReference type="ChEBI" id="CHEBI:57791"/>
    </ligand>
</feature>
<keyword evidence="4 7" id="KW-0573">Peptidoglycan synthesis</keyword>
<dbReference type="Pfam" id="PF01225">
    <property type="entry name" value="Mur_ligase"/>
    <property type="match status" value="1"/>
</dbReference>
<evidence type="ECO:0000256" key="5">
    <source>
        <dbReference type="ARBA" id="ARBA00023306"/>
    </source>
</evidence>
<feature type="binding site" evidence="7">
    <location>
        <position position="389"/>
    </location>
    <ligand>
        <name>meso-2,6-diaminopimelate</name>
        <dbReference type="ChEBI" id="CHEBI:57791"/>
    </ligand>
</feature>
<keyword evidence="7" id="KW-0963">Cytoplasm</keyword>
<sequence>MDDKKKLKDLLSGVEVVSTGNNLAVEVSGIATDSKSVRDGYLFVAIKGYSRDGHDFINEAVLKGAKAIVAQDGCLPAGDISGAPVILVSDSRKASADISNNFYNRPSDKARVIGITGTNGKTTVSYLCESIFKKAGFKTGVVGTINYRYGQRLIPAVNTTPGALELAQIMGYMVDNGAKYIVMEVSSHSLSQGRVRGVDFKTAVFTNITPEHLDYHKTMQEYKNAKAILFKNLAVHAKAVLNIDDVFGKELSAELCCNKSALLTYSLGSNADIYPEKYFLSSSGVEAVIVTPAGKININSRLVGKFNLYNILAAASVGIAESVAIDKIAAGIDDIMVVPGRLEKISCGQKFDVYVDYAHTDDALKNVLGALRELSPAKIITLFGCGGDRDKTKRPRMGKIAASLSDYVIITTDNPRSEDPESIAGQVLEGVLKNDRNKALVIIDRQEAIKKAISLARSGDVVLLAGKGHETYQVFKNTTQPFDDSQIAKNILNAG</sequence>
<keyword evidence="7" id="KW-0460">Magnesium</keyword>
<evidence type="ECO:0000256" key="8">
    <source>
        <dbReference type="RuleBase" id="RU004135"/>
    </source>
</evidence>
<keyword evidence="5 7" id="KW-0131">Cell cycle</keyword>
<feature type="binding site" evidence="7">
    <location>
        <position position="192"/>
    </location>
    <ligand>
        <name>UDP-N-acetyl-alpha-D-muramoyl-L-alanyl-D-glutamate</name>
        <dbReference type="ChEBI" id="CHEBI:83900"/>
    </ligand>
</feature>
<dbReference type="GO" id="GO:0071555">
    <property type="term" value="P:cell wall organization"/>
    <property type="evidence" value="ECO:0007669"/>
    <property type="project" value="UniProtKB-KW"/>
</dbReference>
<accession>A0A2J0LJP8</accession>
<dbReference type="GO" id="GO:0009252">
    <property type="term" value="P:peptidoglycan biosynthetic process"/>
    <property type="evidence" value="ECO:0007669"/>
    <property type="project" value="UniProtKB-UniRule"/>
</dbReference>
<dbReference type="Gene3D" id="3.90.190.20">
    <property type="entry name" value="Mur ligase, C-terminal domain"/>
    <property type="match status" value="1"/>
</dbReference>
<evidence type="ECO:0000313" key="13">
    <source>
        <dbReference type="Proteomes" id="UP000231267"/>
    </source>
</evidence>
<feature type="domain" description="Mur ligase N-terminal catalytic" evidence="9">
    <location>
        <begin position="26"/>
        <end position="103"/>
    </location>
</feature>
<dbReference type="GO" id="GO:0000287">
    <property type="term" value="F:magnesium ion binding"/>
    <property type="evidence" value="ECO:0007669"/>
    <property type="project" value="UniProtKB-UniRule"/>
</dbReference>
<comment type="pathway">
    <text evidence="7 8">Cell wall biogenesis; peptidoglycan biosynthesis.</text>
</comment>
<evidence type="ECO:0000313" key="12">
    <source>
        <dbReference type="EMBL" id="PIW66270.1"/>
    </source>
</evidence>
<dbReference type="GO" id="GO:0005524">
    <property type="term" value="F:ATP binding"/>
    <property type="evidence" value="ECO:0007669"/>
    <property type="project" value="UniProtKB-UniRule"/>
</dbReference>
<feature type="binding site" evidence="7">
    <location>
        <position position="186"/>
    </location>
    <ligand>
        <name>UDP-N-acetyl-alpha-D-muramoyl-L-alanyl-D-glutamate</name>
        <dbReference type="ChEBI" id="CHEBI:83900"/>
    </ligand>
</feature>
<keyword evidence="2 7" id="KW-0132">Cell division</keyword>
<reference evidence="12 13" key="1">
    <citation type="submission" date="2017-09" db="EMBL/GenBank/DDBJ databases">
        <title>Depth-based differentiation of microbial function through sediment-hosted aquifers and enrichment of novel symbionts in the deep terrestrial subsurface.</title>
        <authorList>
            <person name="Probst A.J."/>
            <person name="Ladd B."/>
            <person name="Jarett J.K."/>
            <person name="Geller-Mcgrath D.E."/>
            <person name="Sieber C.M."/>
            <person name="Emerson J.B."/>
            <person name="Anantharaman K."/>
            <person name="Thomas B.C."/>
            <person name="Malmstrom R."/>
            <person name="Stieglmeier M."/>
            <person name="Klingl A."/>
            <person name="Woyke T."/>
            <person name="Ryan C.M."/>
            <person name="Banfield J.F."/>
        </authorList>
    </citation>
    <scope>NUCLEOTIDE SEQUENCE [LARGE SCALE GENOMIC DNA]</scope>
    <source>
        <strain evidence="12">CG12_big_fil_rev_8_21_14_0_65_43_15</strain>
    </source>
</reference>
<dbReference type="SUPFAM" id="SSF53623">
    <property type="entry name" value="MurD-like peptide ligases, catalytic domain"/>
    <property type="match status" value="1"/>
</dbReference>
<feature type="binding site" evidence="7">
    <location>
        <position position="194"/>
    </location>
    <ligand>
        <name>UDP-N-acetyl-alpha-D-muramoyl-L-alanyl-D-glutamate</name>
        <dbReference type="ChEBI" id="CHEBI:83900"/>
    </ligand>
</feature>
<evidence type="ECO:0000256" key="6">
    <source>
        <dbReference type="ARBA" id="ARBA00023316"/>
    </source>
</evidence>
<dbReference type="NCBIfam" id="NF001124">
    <property type="entry name" value="PRK00139.1-2"/>
    <property type="match status" value="1"/>
</dbReference>
<comment type="caution">
    <text evidence="7">Lacks conserved residue(s) required for the propagation of feature annotation.</text>
</comment>
<dbReference type="Pfam" id="PF08245">
    <property type="entry name" value="Mur_ligase_M"/>
    <property type="match status" value="1"/>
</dbReference>
<dbReference type="Gene3D" id="3.40.1190.10">
    <property type="entry name" value="Mur-like, catalytic domain"/>
    <property type="match status" value="1"/>
</dbReference>
<dbReference type="NCBIfam" id="TIGR01085">
    <property type="entry name" value="murE"/>
    <property type="match status" value="1"/>
</dbReference>
<protein>
    <recommendedName>
        <fullName evidence="7">UDP-N-acetylmuramoyl-L-alanyl-D-glutamate--2,6-diaminopimelate ligase</fullName>
        <ecNumber evidence="7">6.3.2.13</ecNumber>
    </recommendedName>
    <alternativeName>
        <fullName evidence="7">Meso-A2pm-adding enzyme</fullName>
    </alternativeName>
    <alternativeName>
        <fullName evidence="7">Meso-diaminopimelate-adding enzyme</fullName>
    </alternativeName>
    <alternativeName>
        <fullName evidence="7">UDP-MurNAc-L-Ala-D-Glu:meso-diaminopimelate ligase</fullName>
    </alternativeName>
    <alternativeName>
        <fullName evidence="7">UDP-MurNAc-tripeptide synthetase</fullName>
    </alternativeName>
    <alternativeName>
        <fullName evidence="7">UDP-N-acetylmuramyl-tripeptide synthetase</fullName>
    </alternativeName>
</protein>
<evidence type="ECO:0000256" key="7">
    <source>
        <dbReference type="HAMAP-Rule" id="MF_00208"/>
    </source>
</evidence>
<dbReference type="Pfam" id="PF02875">
    <property type="entry name" value="Mur_ligase_C"/>
    <property type="match status" value="1"/>
</dbReference>
<dbReference type="GO" id="GO:0005737">
    <property type="term" value="C:cytoplasm"/>
    <property type="evidence" value="ECO:0007669"/>
    <property type="project" value="UniProtKB-SubCell"/>
</dbReference>
<comment type="subcellular location">
    <subcellularLocation>
        <location evidence="7 8">Cytoplasm</location>
    </subcellularLocation>
</comment>
<dbReference type="PANTHER" id="PTHR23135">
    <property type="entry name" value="MUR LIGASE FAMILY MEMBER"/>
    <property type="match status" value="1"/>
</dbReference>
<evidence type="ECO:0000259" key="10">
    <source>
        <dbReference type="Pfam" id="PF02875"/>
    </source>
</evidence>
<evidence type="ECO:0000256" key="1">
    <source>
        <dbReference type="ARBA" id="ARBA00005898"/>
    </source>
</evidence>
<proteinExistence type="inferred from homology"/>
<feature type="binding site" evidence="7">
    <location>
        <position position="466"/>
    </location>
    <ligand>
        <name>meso-2,6-diaminopimelate</name>
        <dbReference type="ChEBI" id="CHEBI:57791"/>
    </ligand>
</feature>
<keyword evidence="3 7" id="KW-0133">Cell shape</keyword>
<dbReference type="InterPro" id="IPR036565">
    <property type="entry name" value="Mur-like_cat_sf"/>
</dbReference>
<evidence type="ECO:0000259" key="11">
    <source>
        <dbReference type="Pfam" id="PF08245"/>
    </source>
</evidence>
<organism evidence="12 13">
    <name type="scientific">Candidatus Taenaricola geysiri</name>
    <dbReference type="NCBI Taxonomy" id="1974752"/>
    <lineage>
        <taxon>Bacteria</taxon>
        <taxon>Pseudomonadati</taxon>
        <taxon>Candidatus Omnitrophota</taxon>
        <taxon>Candidatus Taenaricola</taxon>
    </lineage>
</organism>
<dbReference type="Proteomes" id="UP000231267">
    <property type="component" value="Unassembled WGS sequence"/>
</dbReference>
<feature type="binding site" evidence="7">
    <location>
        <begin position="159"/>
        <end position="160"/>
    </location>
    <ligand>
        <name>UDP-N-acetyl-alpha-D-muramoyl-L-alanyl-D-glutamate</name>
        <dbReference type="ChEBI" id="CHEBI:83900"/>
    </ligand>
</feature>
<keyword evidence="7 12" id="KW-0436">Ligase</keyword>
<dbReference type="SUPFAM" id="SSF53244">
    <property type="entry name" value="MurD-like peptide ligases, peptide-binding domain"/>
    <property type="match status" value="1"/>
</dbReference>
<comment type="cofactor">
    <cofactor evidence="7">
        <name>Mg(2+)</name>
        <dbReference type="ChEBI" id="CHEBI:18420"/>
    </cofactor>
</comment>
<comment type="catalytic activity">
    <reaction evidence="7">
        <text>UDP-N-acetyl-alpha-D-muramoyl-L-alanyl-D-glutamate + meso-2,6-diaminopimelate + ATP = UDP-N-acetyl-alpha-D-muramoyl-L-alanyl-gamma-D-glutamyl-meso-2,6-diaminopimelate + ADP + phosphate + H(+)</text>
        <dbReference type="Rhea" id="RHEA:23676"/>
        <dbReference type="ChEBI" id="CHEBI:15378"/>
        <dbReference type="ChEBI" id="CHEBI:30616"/>
        <dbReference type="ChEBI" id="CHEBI:43474"/>
        <dbReference type="ChEBI" id="CHEBI:57791"/>
        <dbReference type="ChEBI" id="CHEBI:83900"/>
        <dbReference type="ChEBI" id="CHEBI:83905"/>
        <dbReference type="ChEBI" id="CHEBI:456216"/>
        <dbReference type="EC" id="6.3.2.13"/>
    </reaction>
</comment>
<comment type="similarity">
    <text evidence="1 7">Belongs to the MurCDEF family. MurE subfamily.</text>
</comment>
<dbReference type="InterPro" id="IPR035911">
    <property type="entry name" value="MurE/MurF_N"/>
</dbReference>
<dbReference type="InterPro" id="IPR000713">
    <property type="entry name" value="Mur_ligase_N"/>
</dbReference>
<dbReference type="UniPathway" id="UPA00219"/>
<dbReference type="EC" id="6.3.2.13" evidence="7"/>
<evidence type="ECO:0000259" key="9">
    <source>
        <dbReference type="Pfam" id="PF01225"/>
    </source>
</evidence>
<feature type="modified residue" description="N6-carboxylysine" evidence="7">
    <location>
        <position position="226"/>
    </location>
</feature>
<keyword evidence="7" id="KW-0067">ATP-binding</keyword>
<feature type="domain" description="Mur ligase central" evidence="11">
    <location>
        <begin position="115"/>
        <end position="317"/>
    </location>
</feature>
<dbReference type="GO" id="GO:0008360">
    <property type="term" value="P:regulation of cell shape"/>
    <property type="evidence" value="ECO:0007669"/>
    <property type="project" value="UniProtKB-KW"/>
</dbReference>